<keyword evidence="2 5" id="KW-0863">Zinc-finger</keyword>
<dbReference type="SMART" id="SM00054">
    <property type="entry name" value="EFh"/>
    <property type="match status" value="2"/>
</dbReference>
<feature type="domain" description="ZZ-type" evidence="8">
    <location>
        <begin position="169"/>
        <end position="220"/>
    </location>
</feature>
<dbReference type="Gene3D" id="1.10.238.10">
    <property type="entry name" value="EF-hand"/>
    <property type="match status" value="1"/>
</dbReference>
<organism evidence="10 11">
    <name type="scientific">Coemansia reversa (strain ATCC 12441 / NRRL 1564)</name>
    <dbReference type="NCBI Taxonomy" id="763665"/>
    <lineage>
        <taxon>Eukaryota</taxon>
        <taxon>Fungi</taxon>
        <taxon>Fungi incertae sedis</taxon>
        <taxon>Zoopagomycota</taxon>
        <taxon>Kickxellomycotina</taxon>
        <taxon>Kickxellomycetes</taxon>
        <taxon>Kickxellales</taxon>
        <taxon>Kickxellaceae</taxon>
        <taxon>Coemansia</taxon>
    </lineage>
</organism>
<keyword evidence="1" id="KW-0479">Metal-binding</keyword>
<dbReference type="Proteomes" id="UP000242474">
    <property type="component" value="Unassembled WGS sequence"/>
</dbReference>
<dbReference type="InterPro" id="IPR018247">
    <property type="entry name" value="EF_Hand_1_Ca_BS"/>
</dbReference>
<sequence length="658" mass="71403">MQRRLSMVALGLLVGLAGLWVYSAAIDNNRGSGGGSRRRPRRRRPADDTPVRTDDEDNGSTLERTRTIRRHRRMVSTRTIARELQDGVAEPNEVEEVEGALLGRSTAPAESSNALEDEIIDAIQLAPAAGGDGASEDDAAEDPAEGEMRLLHLLCTIAEDQSRRNSIIHHGTSCNSCYEEPIRGMRYRCAQCANYDLCEACEAQDAHRHHLMLKISIPLPPLMHSSIPLIHKLCPGTLLPKELSRETRTELEQSTSLDRMEIISLYNEFCLLATTTEDGTEVVTRDAFYTCMGKFGGSRSVIANRMFAFYDADEDGMITFSEMARGFSVYTKGMLEEKIPGVFRVYDIDGDGRVSRDDVRTMLEAFADATRELAKSVMPTQEEEIEAEAIGDPSRRMPGQTISSLFTAPIPVESPSALDKEVSALRAEVLALRESSAARRVSMLPVRAEVPSEVGRAASDVGRGSSEADSSIASVAATTSATIGTIVSSRMPRRMSANIPLDTSAQMPVAATTASAPEPDFEDQIELEVPRESEGNTTTAGGVAAAAAAFTDTLHDRVGGSPILSASQLAEDAAAVAAGQGTRYPLLLPSTMWHDVDEENDWSVMEALSQDAIRLMIDEIFTEAAPRDPISMTYSEFAAYLSLNPSLANYLNTLGPIF</sequence>
<evidence type="ECO:0000256" key="2">
    <source>
        <dbReference type="ARBA" id="ARBA00022771"/>
    </source>
</evidence>
<dbReference type="InterPro" id="IPR011992">
    <property type="entry name" value="EF-hand-dom_pair"/>
</dbReference>
<dbReference type="GO" id="GO:0000423">
    <property type="term" value="P:mitophagy"/>
    <property type="evidence" value="ECO:0007669"/>
    <property type="project" value="TreeGrafter"/>
</dbReference>
<evidence type="ECO:0000313" key="10">
    <source>
        <dbReference type="EMBL" id="PIA14484.1"/>
    </source>
</evidence>
<dbReference type="GO" id="GO:0016235">
    <property type="term" value="C:aggresome"/>
    <property type="evidence" value="ECO:0007669"/>
    <property type="project" value="TreeGrafter"/>
</dbReference>
<dbReference type="InterPro" id="IPR000433">
    <property type="entry name" value="Znf_ZZ"/>
</dbReference>
<gene>
    <name evidence="10" type="ORF">COEREDRAFT_82751</name>
</gene>
<evidence type="ECO:0000313" key="11">
    <source>
        <dbReference type="Proteomes" id="UP000242474"/>
    </source>
</evidence>
<evidence type="ECO:0000256" key="4">
    <source>
        <dbReference type="ARBA" id="ARBA00022837"/>
    </source>
</evidence>
<evidence type="ECO:0000256" key="3">
    <source>
        <dbReference type="ARBA" id="ARBA00022833"/>
    </source>
</evidence>
<accession>A0A2G5B659</accession>
<dbReference type="SUPFAM" id="SSF47473">
    <property type="entry name" value="EF-hand"/>
    <property type="match status" value="1"/>
</dbReference>
<dbReference type="PANTHER" id="PTHR15090:SF0">
    <property type="entry name" value="SEQUESTOSOME-1"/>
    <property type="match status" value="1"/>
</dbReference>
<feature type="signal peptide" evidence="7">
    <location>
        <begin position="1"/>
        <end position="25"/>
    </location>
</feature>
<dbReference type="Pfam" id="PF00569">
    <property type="entry name" value="ZZ"/>
    <property type="match status" value="1"/>
</dbReference>
<dbReference type="PROSITE" id="PS50222">
    <property type="entry name" value="EF_HAND_2"/>
    <property type="match status" value="2"/>
</dbReference>
<dbReference type="GO" id="GO:0007032">
    <property type="term" value="P:endosome organization"/>
    <property type="evidence" value="ECO:0007669"/>
    <property type="project" value="TreeGrafter"/>
</dbReference>
<dbReference type="GO" id="GO:0070530">
    <property type="term" value="F:K63-linked polyubiquitin modification-dependent protein binding"/>
    <property type="evidence" value="ECO:0007669"/>
    <property type="project" value="TreeGrafter"/>
</dbReference>
<dbReference type="Gene3D" id="3.30.60.90">
    <property type="match status" value="1"/>
</dbReference>
<dbReference type="InterPro" id="IPR043145">
    <property type="entry name" value="Znf_ZZ_sf"/>
</dbReference>
<dbReference type="GO" id="GO:0035973">
    <property type="term" value="P:aggrephagy"/>
    <property type="evidence" value="ECO:0007669"/>
    <property type="project" value="TreeGrafter"/>
</dbReference>
<evidence type="ECO:0000256" key="5">
    <source>
        <dbReference type="PROSITE-ProRule" id="PRU00228"/>
    </source>
</evidence>
<dbReference type="SMART" id="SM00291">
    <property type="entry name" value="ZnF_ZZ"/>
    <property type="match status" value="1"/>
</dbReference>
<keyword evidence="7" id="KW-0732">Signal</keyword>
<dbReference type="SUPFAM" id="SSF57850">
    <property type="entry name" value="RING/U-box"/>
    <property type="match status" value="1"/>
</dbReference>
<dbReference type="GO" id="GO:0008270">
    <property type="term" value="F:zinc ion binding"/>
    <property type="evidence" value="ECO:0007669"/>
    <property type="project" value="UniProtKB-KW"/>
</dbReference>
<keyword evidence="11" id="KW-1185">Reference proteome</keyword>
<evidence type="ECO:0000259" key="9">
    <source>
        <dbReference type="PROSITE" id="PS50222"/>
    </source>
</evidence>
<proteinExistence type="predicted"/>
<dbReference type="PROSITE" id="PS00018">
    <property type="entry name" value="EF_HAND_1"/>
    <property type="match status" value="2"/>
</dbReference>
<feature type="chain" id="PRO_5013955735" evidence="7">
    <location>
        <begin position="26"/>
        <end position="658"/>
    </location>
</feature>
<dbReference type="PANTHER" id="PTHR15090">
    <property type="entry name" value="SEQUESTOSOME 1-RELATED"/>
    <property type="match status" value="1"/>
</dbReference>
<dbReference type="GO" id="GO:0044753">
    <property type="term" value="C:amphisome"/>
    <property type="evidence" value="ECO:0007669"/>
    <property type="project" value="TreeGrafter"/>
</dbReference>
<evidence type="ECO:0000256" key="1">
    <source>
        <dbReference type="ARBA" id="ARBA00022723"/>
    </source>
</evidence>
<feature type="domain" description="EF-hand" evidence="9">
    <location>
        <begin position="298"/>
        <end position="333"/>
    </location>
</feature>
<dbReference type="EMBL" id="KZ303517">
    <property type="protein sequence ID" value="PIA14484.1"/>
    <property type="molecule type" value="Genomic_DNA"/>
</dbReference>
<keyword evidence="3" id="KW-0862">Zinc</keyword>
<feature type="domain" description="EF-hand" evidence="9">
    <location>
        <begin position="334"/>
        <end position="369"/>
    </location>
</feature>
<dbReference type="PRINTS" id="PR00450">
    <property type="entry name" value="RECOVERIN"/>
</dbReference>
<dbReference type="PROSITE" id="PS01357">
    <property type="entry name" value="ZF_ZZ_1"/>
    <property type="match status" value="1"/>
</dbReference>
<dbReference type="AlphaFoldDB" id="A0A2G5B659"/>
<dbReference type="Pfam" id="PF13499">
    <property type="entry name" value="EF-hand_7"/>
    <property type="match status" value="1"/>
</dbReference>
<dbReference type="InterPro" id="IPR002048">
    <property type="entry name" value="EF_hand_dom"/>
</dbReference>
<feature type="region of interest" description="Disordered" evidence="6">
    <location>
        <begin position="29"/>
        <end position="66"/>
    </location>
</feature>
<keyword evidence="4" id="KW-0106">Calcium</keyword>
<dbReference type="OrthoDB" id="2122982at2759"/>
<dbReference type="CDD" id="cd02340">
    <property type="entry name" value="ZZ_NBR1_like"/>
    <property type="match status" value="1"/>
</dbReference>
<evidence type="ECO:0000256" key="6">
    <source>
        <dbReference type="SAM" id="MobiDB-lite"/>
    </source>
</evidence>
<dbReference type="InterPro" id="IPR052260">
    <property type="entry name" value="Autophagy_Rcpt_SigReg"/>
</dbReference>
<name>A0A2G5B659_COERN</name>
<reference evidence="10 11" key="1">
    <citation type="journal article" date="2015" name="Genome Biol. Evol.">
        <title>Phylogenomic analyses indicate that early fungi evolved digesting cell walls of algal ancestors of land plants.</title>
        <authorList>
            <person name="Chang Y."/>
            <person name="Wang S."/>
            <person name="Sekimoto S."/>
            <person name="Aerts A.L."/>
            <person name="Choi C."/>
            <person name="Clum A."/>
            <person name="LaButti K.M."/>
            <person name="Lindquist E.A."/>
            <person name="Yee Ngan C."/>
            <person name="Ohm R.A."/>
            <person name="Salamov A.A."/>
            <person name="Grigoriev I.V."/>
            <person name="Spatafora J.W."/>
            <person name="Berbee M.L."/>
        </authorList>
    </citation>
    <scope>NUCLEOTIDE SEQUENCE [LARGE SCALE GENOMIC DNA]</scope>
    <source>
        <strain evidence="10 11">NRRL 1564</strain>
    </source>
</reference>
<dbReference type="GO" id="GO:0005509">
    <property type="term" value="F:calcium ion binding"/>
    <property type="evidence" value="ECO:0007669"/>
    <property type="project" value="InterPro"/>
</dbReference>
<evidence type="ECO:0000259" key="8">
    <source>
        <dbReference type="PROSITE" id="PS50135"/>
    </source>
</evidence>
<dbReference type="PROSITE" id="PS50135">
    <property type="entry name" value="ZF_ZZ_2"/>
    <property type="match status" value="1"/>
</dbReference>
<dbReference type="GO" id="GO:0005080">
    <property type="term" value="F:protein kinase C binding"/>
    <property type="evidence" value="ECO:0007669"/>
    <property type="project" value="TreeGrafter"/>
</dbReference>
<dbReference type="CDD" id="cd00051">
    <property type="entry name" value="EFh"/>
    <property type="match status" value="1"/>
</dbReference>
<protein>
    <submittedName>
        <fullName evidence="10">EF-hand</fullName>
    </submittedName>
</protein>
<dbReference type="STRING" id="763665.A0A2G5B659"/>
<evidence type="ECO:0000256" key="7">
    <source>
        <dbReference type="SAM" id="SignalP"/>
    </source>
</evidence>